<keyword evidence="1" id="KW-0472">Membrane</keyword>
<keyword evidence="1" id="KW-1133">Transmembrane helix</keyword>
<sequence length="405" mass="45915">MEVVSRDVVKTRQGLLLDQCISVSLQSCNFLAAVCVSVAFGVVVFFTVSSYSLACAGIVIPLLILSLVLLLVIQALACIAGFSQHHVPEKTFLKTPELNSEPILDNDLLEELSERLSYDSEVRKLSNPYIGEYLTNSSEWESFFMKSPEFFLQSTLNSWTLTTKGNRIILTHPQVGFRLTIVERGIEINEVENESVGYVYQLPEHIIAKCDLKNGRAHPILMTIKNRNHYLCFSPSSIPQIPCRNENEILYQLFHSAFSQYYIVLSEAVATNEVISLELIRSNTKHPLARPIELLAFFCAIEQLRFTKRTKIQTTSVISENPQEVVPYLLSPKDYWKILVEKQGYTFPIAASPFGLLPNEKTDTTVLFRDNKARFMVTKNITIKNILVQEPYTLIDLVKTFCSQS</sequence>
<evidence type="ECO:0008006" key="4">
    <source>
        <dbReference type="Google" id="ProtNLM"/>
    </source>
</evidence>
<gene>
    <name evidence="2" type="ORF">H359_0696</name>
</gene>
<evidence type="ECO:0000313" key="3">
    <source>
        <dbReference type="Proteomes" id="UP000016064"/>
    </source>
</evidence>
<dbReference type="Proteomes" id="UP000016064">
    <property type="component" value="Unassembled WGS sequence"/>
</dbReference>
<dbReference type="EMBL" id="APJW01000002">
    <property type="protein sequence ID" value="EQM62723.1"/>
    <property type="molecule type" value="Genomic_DNA"/>
</dbReference>
<accession>A0ABN0MZJ3</accession>
<reference evidence="2 3" key="1">
    <citation type="submission" date="2013-07" db="EMBL/GenBank/DDBJ databases">
        <title>Isolation of a new Chlamydia species from the feral Sacred Ibis (Threskiornis aethiopicus): Chlamydia ibidis.</title>
        <authorList>
            <person name="Vorimore F."/>
            <person name="Hsia R.-C."/>
            <person name="Huot-Creasy H."/>
            <person name="Bastian S."/>
            <person name="Deruyter L."/>
            <person name="Passet A."/>
            <person name="Sachse K."/>
            <person name="Bavoil P."/>
            <person name="Myers G."/>
            <person name="Laroucau K."/>
        </authorList>
    </citation>
    <scope>NUCLEOTIDE SEQUENCE [LARGE SCALE GENOMIC DNA]</scope>
    <source>
        <strain evidence="2 3">10-1398/6</strain>
    </source>
</reference>
<protein>
    <recommendedName>
        <fullName evidence="4">Transmembrane protein</fullName>
    </recommendedName>
</protein>
<evidence type="ECO:0000313" key="2">
    <source>
        <dbReference type="EMBL" id="EQM62723.1"/>
    </source>
</evidence>
<proteinExistence type="predicted"/>
<keyword evidence="1" id="KW-0812">Transmembrane</keyword>
<comment type="caution">
    <text evidence="2">The sequence shown here is derived from an EMBL/GenBank/DDBJ whole genome shotgun (WGS) entry which is preliminary data.</text>
</comment>
<organism evidence="2 3">
    <name type="scientific">Chlamydia ibidis 10-1398/6</name>
    <dbReference type="NCBI Taxonomy" id="1046581"/>
    <lineage>
        <taxon>Bacteria</taxon>
        <taxon>Pseudomonadati</taxon>
        <taxon>Chlamydiota</taxon>
        <taxon>Chlamydiia</taxon>
        <taxon>Chlamydiales</taxon>
        <taxon>Chlamydiaceae</taxon>
        <taxon>Chlamydia/Chlamydophila group</taxon>
        <taxon>Chlamydia</taxon>
    </lineage>
</organism>
<name>A0ABN0MZJ3_9CHLA</name>
<feature type="transmembrane region" description="Helical" evidence="1">
    <location>
        <begin position="58"/>
        <end position="82"/>
    </location>
</feature>
<feature type="transmembrane region" description="Helical" evidence="1">
    <location>
        <begin position="30"/>
        <end position="52"/>
    </location>
</feature>
<dbReference type="RefSeq" id="WP_021119585.1">
    <property type="nucleotide sequence ID" value="NZ_APJW01000002.1"/>
</dbReference>
<keyword evidence="3" id="KW-1185">Reference proteome</keyword>
<evidence type="ECO:0000256" key="1">
    <source>
        <dbReference type="SAM" id="Phobius"/>
    </source>
</evidence>